<dbReference type="GO" id="GO:0045454">
    <property type="term" value="P:cell redox homeostasis"/>
    <property type="evidence" value="ECO:0007669"/>
    <property type="project" value="InterPro"/>
</dbReference>
<dbReference type="InterPro" id="IPR004099">
    <property type="entry name" value="Pyr_nucl-diS_OxRdtase_dimer"/>
</dbReference>
<dbReference type="GO" id="GO:0005829">
    <property type="term" value="C:cytosol"/>
    <property type="evidence" value="ECO:0007669"/>
    <property type="project" value="TreeGrafter"/>
</dbReference>
<organism evidence="8 9">
    <name type="scientific">Symbiodinium microadriaticum</name>
    <name type="common">Dinoflagellate</name>
    <name type="synonym">Zooxanthella microadriatica</name>
    <dbReference type="NCBI Taxonomy" id="2951"/>
    <lineage>
        <taxon>Eukaryota</taxon>
        <taxon>Sar</taxon>
        <taxon>Alveolata</taxon>
        <taxon>Dinophyceae</taxon>
        <taxon>Suessiales</taxon>
        <taxon>Symbiodiniaceae</taxon>
        <taxon>Symbiodinium</taxon>
    </lineage>
</organism>
<dbReference type="Gene3D" id="3.50.50.60">
    <property type="entry name" value="FAD/NAD(P)-binding domain"/>
    <property type="match status" value="1"/>
</dbReference>
<dbReference type="PANTHER" id="PTHR42737">
    <property type="entry name" value="GLUTATHIONE REDUCTASE"/>
    <property type="match status" value="1"/>
</dbReference>
<reference evidence="8 9" key="1">
    <citation type="submission" date="2016-02" db="EMBL/GenBank/DDBJ databases">
        <title>Genome analysis of coral dinoflagellate symbionts highlights evolutionary adaptations to a symbiotic lifestyle.</title>
        <authorList>
            <person name="Aranda M."/>
            <person name="Li Y."/>
            <person name="Liew Y.J."/>
            <person name="Baumgarten S."/>
            <person name="Simakov O."/>
            <person name="Wilson M."/>
            <person name="Piel J."/>
            <person name="Ashoor H."/>
            <person name="Bougouffa S."/>
            <person name="Bajic V.B."/>
            <person name="Ryu T."/>
            <person name="Ravasi T."/>
            <person name="Bayer T."/>
            <person name="Micklem G."/>
            <person name="Kim H."/>
            <person name="Bhak J."/>
            <person name="Lajeunesse T.C."/>
            <person name="Voolstra C.R."/>
        </authorList>
    </citation>
    <scope>NUCLEOTIDE SEQUENCE [LARGE SCALE GENOMIC DNA]</scope>
    <source>
        <strain evidence="8 9">CCMP2467</strain>
    </source>
</reference>
<proteinExistence type="inferred from homology"/>
<keyword evidence="4" id="KW-1015">Disulfide bond</keyword>
<feature type="domain" description="Pyridine nucleotide-disulphide oxidoreductase dimerisation" evidence="6">
    <location>
        <begin position="154"/>
        <end position="198"/>
    </location>
</feature>
<dbReference type="Proteomes" id="UP000186817">
    <property type="component" value="Unassembled WGS sequence"/>
</dbReference>
<feature type="domain" description="FAD/NAD(P)-binding" evidence="7">
    <location>
        <begin position="63"/>
        <end position="134"/>
    </location>
</feature>
<dbReference type="AlphaFoldDB" id="A0A1Q9EXP7"/>
<dbReference type="GO" id="GO:0050660">
    <property type="term" value="F:flavin adenine dinucleotide binding"/>
    <property type="evidence" value="ECO:0007669"/>
    <property type="project" value="InterPro"/>
</dbReference>
<dbReference type="PRINTS" id="PR00411">
    <property type="entry name" value="PNDRDTASEI"/>
</dbReference>
<comment type="similarity">
    <text evidence="2">Belongs to the class-I pyridine nucleotide-disulfide oxidoreductase family.</text>
</comment>
<evidence type="ECO:0000256" key="5">
    <source>
        <dbReference type="ARBA" id="ARBA00023284"/>
    </source>
</evidence>
<evidence type="ECO:0000259" key="6">
    <source>
        <dbReference type="Pfam" id="PF02852"/>
    </source>
</evidence>
<dbReference type="SUPFAM" id="SSF51905">
    <property type="entry name" value="FAD/NAD(P)-binding domain"/>
    <property type="match status" value="1"/>
</dbReference>
<evidence type="ECO:0000313" key="9">
    <source>
        <dbReference type="Proteomes" id="UP000186817"/>
    </source>
</evidence>
<dbReference type="Pfam" id="PF02852">
    <property type="entry name" value="Pyr_redox_dim"/>
    <property type="match status" value="1"/>
</dbReference>
<dbReference type="PANTHER" id="PTHR42737:SF2">
    <property type="entry name" value="GLUTATHIONE REDUCTASE"/>
    <property type="match status" value="1"/>
</dbReference>
<evidence type="ECO:0000256" key="3">
    <source>
        <dbReference type="ARBA" id="ARBA00023002"/>
    </source>
</evidence>
<dbReference type="GO" id="GO:0006749">
    <property type="term" value="P:glutathione metabolic process"/>
    <property type="evidence" value="ECO:0007669"/>
    <property type="project" value="TreeGrafter"/>
</dbReference>
<dbReference type="GO" id="GO:0004362">
    <property type="term" value="F:glutathione-disulfide reductase (NADPH) activity"/>
    <property type="evidence" value="ECO:0007669"/>
    <property type="project" value="TreeGrafter"/>
</dbReference>
<gene>
    <name evidence="8" type="primary">GR</name>
    <name evidence="8" type="ORF">AK812_SmicGene3995</name>
</gene>
<protein>
    <submittedName>
        <fullName evidence="8">Glutathione reductase, chloroplastic/mitochondrial</fullName>
    </submittedName>
</protein>
<evidence type="ECO:0000313" key="8">
    <source>
        <dbReference type="EMBL" id="OLQ12181.1"/>
    </source>
</evidence>
<dbReference type="Pfam" id="PF07992">
    <property type="entry name" value="Pyr_redox_2"/>
    <property type="match status" value="1"/>
</dbReference>
<sequence>MPWRRRRRKMRFKDDYVAEVDTASELLLGFGLSEPPDVSLQTWKLEDGSENLRLTVTREERYRVVAPAAAKVMFATGRKPSSKDLGLEEAGVKTDPKSGKIFVDENSRTNVDSIFAIGDVTDRIQLTPVALMEGMAMAKTMFGEGPAVPDYENVPSAVFSQPPCGTCGLTEAAAATKYGSVDVYVTKFKPMKHTMPTGRGDEDGK</sequence>
<dbReference type="GO" id="GO:0034599">
    <property type="term" value="P:cellular response to oxidative stress"/>
    <property type="evidence" value="ECO:0007669"/>
    <property type="project" value="TreeGrafter"/>
</dbReference>
<dbReference type="EMBL" id="LSRX01000048">
    <property type="protein sequence ID" value="OLQ12181.1"/>
    <property type="molecule type" value="Genomic_DNA"/>
</dbReference>
<keyword evidence="9" id="KW-1185">Reference proteome</keyword>
<accession>A0A1Q9EXP7</accession>
<dbReference type="InterPro" id="IPR046952">
    <property type="entry name" value="GSHR/TRXR-like"/>
</dbReference>
<dbReference type="OrthoDB" id="5956163at2759"/>
<evidence type="ECO:0000256" key="1">
    <source>
        <dbReference type="ARBA" id="ARBA00001974"/>
    </source>
</evidence>
<name>A0A1Q9EXP7_SYMMI</name>
<comment type="cofactor">
    <cofactor evidence="1">
        <name>FAD</name>
        <dbReference type="ChEBI" id="CHEBI:57692"/>
    </cofactor>
</comment>
<dbReference type="InterPro" id="IPR023753">
    <property type="entry name" value="FAD/NAD-binding_dom"/>
</dbReference>
<dbReference type="PRINTS" id="PR00368">
    <property type="entry name" value="FADPNR"/>
</dbReference>
<evidence type="ECO:0000256" key="4">
    <source>
        <dbReference type="ARBA" id="ARBA00023157"/>
    </source>
</evidence>
<comment type="caution">
    <text evidence="8">The sequence shown here is derived from an EMBL/GenBank/DDBJ whole genome shotgun (WGS) entry which is preliminary data.</text>
</comment>
<evidence type="ECO:0000256" key="2">
    <source>
        <dbReference type="ARBA" id="ARBA00007532"/>
    </source>
</evidence>
<dbReference type="InterPro" id="IPR036188">
    <property type="entry name" value="FAD/NAD-bd_sf"/>
</dbReference>
<keyword evidence="3" id="KW-0560">Oxidoreductase</keyword>
<keyword evidence="5" id="KW-0676">Redox-active center</keyword>
<evidence type="ECO:0000259" key="7">
    <source>
        <dbReference type="Pfam" id="PF07992"/>
    </source>
</evidence>
<dbReference type="GO" id="GO:0005739">
    <property type="term" value="C:mitochondrion"/>
    <property type="evidence" value="ECO:0007669"/>
    <property type="project" value="TreeGrafter"/>
</dbReference>